<evidence type="ECO:0008006" key="4">
    <source>
        <dbReference type="Google" id="ProtNLM"/>
    </source>
</evidence>
<reference evidence="2 3" key="1">
    <citation type="submission" date="2018-01" db="EMBL/GenBank/DDBJ databases">
        <title>Genome characterization of the sugarcane-associated fungus Trichoderma ghanense CCMA-1212 and their application in lignocelulose bioconversion.</title>
        <authorList>
            <person name="Steindorff A.S."/>
            <person name="Mendes T.D."/>
            <person name="Vilela E.S.D."/>
            <person name="Rodrigues D.S."/>
            <person name="Formighieri E.F."/>
            <person name="Melo I.S."/>
            <person name="Favaro L.C.L."/>
        </authorList>
    </citation>
    <scope>NUCLEOTIDE SEQUENCE [LARGE SCALE GENOMIC DNA]</scope>
    <source>
        <strain evidence="2 3">CCMA-1212</strain>
    </source>
</reference>
<protein>
    <recommendedName>
        <fullName evidence="4">Secreted protein</fullName>
    </recommendedName>
</protein>
<keyword evidence="1" id="KW-0732">Signal</keyword>
<evidence type="ECO:0000313" key="3">
    <source>
        <dbReference type="Proteomes" id="UP001642720"/>
    </source>
</evidence>
<dbReference type="EMBL" id="PPTA01000001">
    <property type="protein sequence ID" value="TFB06717.1"/>
    <property type="molecule type" value="Genomic_DNA"/>
</dbReference>
<organism evidence="2 3">
    <name type="scientific">Trichoderma ghanense</name>
    <dbReference type="NCBI Taxonomy" id="65468"/>
    <lineage>
        <taxon>Eukaryota</taxon>
        <taxon>Fungi</taxon>
        <taxon>Dikarya</taxon>
        <taxon>Ascomycota</taxon>
        <taxon>Pezizomycotina</taxon>
        <taxon>Sordariomycetes</taxon>
        <taxon>Hypocreomycetidae</taxon>
        <taxon>Hypocreales</taxon>
        <taxon>Hypocreaceae</taxon>
        <taxon>Trichoderma</taxon>
    </lineage>
</organism>
<keyword evidence="3" id="KW-1185">Reference proteome</keyword>
<accession>A0ABY2HG92</accession>
<proteinExistence type="predicted"/>
<evidence type="ECO:0000256" key="1">
    <source>
        <dbReference type="SAM" id="SignalP"/>
    </source>
</evidence>
<gene>
    <name evidence="2" type="ORF">CCMA1212_000649</name>
</gene>
<name>A0ABY2HG92_9HYPO</name>
<dbReference type="Proteomes" id="UP001642720">
    <property type="component" value="Unassembled WGS sequence"/>
</dbReference>
<evidence type="ECO:0000313" key="2">
    <source>
        <dbReference type="EMBL" id="TFB06717.1"/>
    </source>
</evidence>
<dbReference type="GeneID" id="300572560"/>
<sequence length="175" mass="19120">MAIVLLQHGGVVTTALLSLVPAAEAWLSMAIDRALPVRLRTSRRLILYKLSISRHSTRAPATETERTANRLQPIPPSNETLHDALSITTQSSHHAAGKLLAPGIDNYKHKPPNLERRRRKRLSIPNRSTHVSFQSQPGLDAADRVDAISGNASAAGRRKKTGSWSSTWAIRACQG</sequence>
<dbReference type="RefSeq" id="XP_073562918.1">
    <property type="nucleotide sequence ID" value="XM_073698110.1"/>
</dbReference>
<comment type="caution">
    <text evidence="2">The sequence shown here is derived from an EMBL/GenBank/DDBJ whole genome shotgun (WGS) entry which is preliminary data.</text>
</comment>
<feature type="signal peptide" evidence="1">
    <location>
        <begin position="1"/>
        <end position="25"/>
    </location>
</feature>
<feature type="chain" id="PRO_5045974486" description="Secreted protein" evidence="1">
    <location>
        <begin position="26"/>
        <end position="175"/>
    </location>
</feature>